<accession>A0A2U8BS74</accession>
<dbReference type="KEGG" id="fso:Fsol_00394"/>
<evidence type="ECO:0000313" key="1">
    <source>
        <dbReference type="EMBL" id="AWD33191.1"/>
    </source>
</evidence>
<dbReference type="AlphaFoldDB" id="A0A2U8BS74"/>
<reference evidence="1 2" key="1">
    <citation type="journal article" date="2018" name="Genome Biol. Evol.">
        <title>The Genome Sequence of "Candidatus Fokinia solitaria": Insights on Reductive Evolution in Rickettsiales.</title>
        <authorList>
            <person name="Floriano A.M."/>
            <person name="Castelli M."/>
            <person name="Krenek S."/>
            <person name="Berendonk T.U."/>
            <person name="Bazzocchi C."/>
            <person name="Petroni G."/>
            <person name="Sassera D."/>
        </authorList>
    </citation>
    <scope>NUCLEOTIDE SEQUENCE [LARGE SCALE GENOMIC DNA]</scope>
    <source>
        <strain evidence="1">Rio ETE_ALG 3VII</strain>
    </source>
</reference>
<protein>
    <submittedName>
        <fullName evidence="1">Uncharacterized protein</fullName>
    </submittedName>
</protein>
<evidence type="ECO:0000313" key="2">
    <source>
        <dbReference type="Proteomes" id="UP000244519"/>
    </source>
</evidence>
<name>A0A2U8BS74_9RICK</name>
<keyword evidence="2" id="KW-1185">Reference proteome</keyword>
<sequence length="34" mass="4039">MEDVNFSLIYLRVDWILIAEAVIDEIVPREISIY</sequence>
<dbReference type="Proteomes" id="UP000244519">
    <property type="component" value="Chromosome"/>
</dbReference>
<gene>
    <name evidence="1" type="ORF">Fsol_00394</name>
</gene>
<proteinExistence type="predicted"/>
<organism evidence="1 2">
    <name type="scientific">Candidatus Fokinia solitaria</name>
    <dbReference type="NCBI Taxonomy" id="1802984"/>
    <lineage>
        <taxon>Bacteria</taxon>
        <taxon>Pseudomonadati</taxon>
        <taxon>Pseudomonadota</taxon>
        <taxon>Alphaproteobacteria</taxon>
        <taxon>Rickettsiales</taxon>
        <taxon>Candidatus Midichloriaceae</taxon>
        <taxon>Candidatus Fokinia</taxon>
    </lineage>
</organism>
<dbReference type="EMBL" id="CP025989">
    <property type="protein sequence ID" value="AWD33191.1"/>
    <property type="molecule type" value="Genomic_DNA"/>
</dbReference>